<evidence type="ECO:0000259" key="1">
    <source>
        <dbReference type="Pfam" id="PF01425"/>
    </source>
</evidence>
<name>A0A7W7CBH8_9PSEU</name>
<protein>
    <submittedName>
        <fullName evidence="2">Amidase</fullName>
        <ecNumber evidence="2">3.5.1.4</ecNumber>
    </submittedName>
</protein>
<keyword evidence="2" id="KW-0378">Hydrolase</keyword>
<dbReference type="SUPFAM" id="SSF75304">
    <property type="entry name" value="Amidase signature (AS) enzymes"/>
    <property type="match status" value="1"/>
</dbReference>
<dbReference type="InterPro" id="IPR023631">
    <property type="entry name" value="Amidase_dom"/>
</dbReference>
<comment type="caution">
    <text evidence="2">The sequence shown here is derived from an EMBL/GenBank/DDBJ whole genome shotgun (WGS) entry which is preliminary data.</text>
</comment>
<evidence type="ECO:0000313" key="3">
    <source>
        <dbReference type="Proteomes" id="UP000533598"/>
    </source>
</evidence>
<evidence type="ECO:0000313" key="2">
    <source>
        <dbReference type="EMBL" id="MBB4678015.1"/>
    </source>
</evidence>
<dbReference type="PROSITE" id="PS00571">
    <property type="entry name" value="AMIDASES"/>
    <property type="match status" value="1"/>
</dbReference>
<proteinExistence type="predicted"/>
<dbReference type="PANTHER" id="PTHR11895:SF170">
    <property type="entry name" value="AMIDASE"/>
    <property type="match status" value="1"/>
</dbReference>
<dbReference type="RefSeq" id="WP_185003895.1">
    <property type="nucleotide sequence ID" value="NZ_BAAAUI010000027.1"/>
</dbReference>
<dbReference type="NCBIfam" id="NF005565">
    <property type="entry name" value="PRK07235.1"/>
    <property type="match status" value="1"/>
</dbReference>
<dbReference type="Gene3D" id="1.10.20.60">
    <property type="entry name" value="Glu-tRNAGln amidotransferase C subunit, N-terminal domain"/>
    <property type="match status" value="1"/>
</dbReference>
<dbReference type="Pfam" id="PF01425">
    <property type="entry name" value="Amidase"/>
    <property type="match status" value="1"/>
</dbReference>
<feature type="domain" description="Amidase" evidence="1">
    <location>
        <begin position="60"/>
        <end position="491"/>
    </location>
</feature>
<dbReference type="InterPro" id="IPR036928">
    <property type="entry name" value="AS_sf"/>
</dbReference>
<dbReference type="InterPro" id="IPR000120">
    <property type="entry name" value="Amidase"/>
</dbReference>
<dbReference type="GO" id="GO:0004040">
    <property type="term" value="F:amidase activity"/>
    <property type="evidence" value="ECO:0007669"/>
    <property type="project" value="UniProtKB-EC"/>
</dbReference>
<dbReference type="EMBL" id="JACHMH010000001">
    <property type="protein sequence ID" value="MBB4678015.1"/>
    <property type="molecule type" value="Genomic_DNA"/>
</dbReference>
<dbReference type="InterPro" id="IPR020556">
    <property type="entry name" value="Amidase_CS"/>
</dbReference>
<reference evidence="2 3" key="1">
    <citation type="submission" date="2020-08" db="EMBL/GenBank/DDBJ databases">
        <title>Sequencing the genomes of 1000 actinobacteria strains.</title>
        <authorList>
            <person name="Klenk H.-P."/>
        </authorList>
    </citation>
    <scope>NUCLEOTIDE SEQUENCE [LARGE SCALE GENOMIC DNA]</scope>
    <source>
        <strain evidence="2 3">DSM 44230</strain>
    </source>
</reference>
<dbReference type="PANTHER" id="PTHR11895">
    <property type="entry name" value="TRANSAMIDASE"/>
    <property type="match status" value="1"/>
</dbReference>
<dbReference type="EC" id="3.5.1.4" evidence="2"/>
<dbReference type="Proteomes" id="UP000533598">
    <property type="component" value="Unassembled WGS sequence"/>
</dbReference>
<dbReference type="AlphaFoldDB" id="A0A7W7CBH8"/>
<sequence>MGTVPPTIEDLRALAERYNLTLDDAALSSFRGLMIPTLASYDVVEKLYAEHAPPMPTRNHAVPSAAENPLNAWQVYTELSTQADGPLAGRRVVVKDNIAVAGVPMGNGSRSLQGFVPREDATAVRRLLDAGATIVGKGTCEDLCYSAGSHTAISGPVRNPWDPTRTSGGSSSGPAVLVATGEADLGLGGDQGGSIRIPAAFCGVVGHKPTYGLVPCTGAFSMDNTLDHLGPITRTVRDAALMLTALAGYDADDPRQDSALRPPDYLRHLDDGVKGLRIGLLTEGFDIPGLSQACVDDTVRNAAHALEQAGAKVTPISVPWHRTGMDVWKVIATDGIAWQMIEGNAIGRNWAGRYDPELIAHFGRGRAEHADAFSETVKLVTLNGGYTLGKYHGAHYGMAQNLVPQLIKGYDRALAEVDVLVLPTAPHVATPLPGPEASREEYVIAALGLVPNVAPFDASGHPAIAVPAGRVDGLPVSMMIVGPHHRDDLCLRVARAVETALGGFPPAPAHAPLAATREQS</sequence>
<organism evidence="2 3">
    <name type="scientific">Crossiella cryophila</name>
    <dbReference type="NCBI Taxonomy" id="43355"/>
    <lineage>
        <taxon>Bacteria</taxon>
        <taxon>Bacillati</taxon>
        <taxon>Actinomycetota</taxon>
        <taxon>Actinomycetes</taxon>
        <taxon>Pseudonocardiales</taxon>
        <taxon>Pseudonocardiaceae</taxon>
        <taxon>Crossiella</taxon>
    </lineage>
</organism>
<gene>
    <name evidence="2" type="ORF">HNR67_004133</name>
</gene>
<dbReference type="Gene3D" id="3.90.1300.10">
    <property type="entry name" value="Amidase signature (AS) domain"/>
    <property type="match status" value="1"/>
</dbReference>
<accession>A0A7W7CBH8</accession>
<keyword evidence="3" id="KW-1185">Reference proteome</keyword>